<dbReference type="AlphaFoldDB" id="A0A9D1XNY6"/>
<dbReference type="Pfam" id="PF14088">
    <property type="entry name" value="DUF4268"/>
    <property type="match status" value="1"/>
</dbReference>
<sequence>MAAEDEITGDKVVIEKCRPFNIKKATTDHWYDLALGTSEVHISIALGSKNNYIAIEVYINNNKELYDSLYLIDETIEKIIKMRGVFAPYVK</sequence>
<proteinExistence type="predicted"/>
<protein>
    <submittedName>
        <fullName evidence="2">DUF4268 domain-containing protein</fullName>
    </submittedName>
</protein>
<feature type="domain" description="DUF4268" evidence="1">
    <location>
        <begin position="17"/>
        <end position="86"/>
    </location>
</feature>
<comment type="caution">
    <text evidence="2">The sequence shown here is derived from an EMBL/GenBank/DDBJ whole genome shotgun (WGS) entry which is preliminary data.</text>
</comment>
<reference evidence="2" key="2">
    <citation type="submission" date="2021-04" db="EMBL/GenBank/DDBJ databases">
        <authorList>
            <person name="Gilroy R."/>
        </authorList>
    </citation>
    <scope>NUCLEOTIDE SEQUENCE</scope>
    <source>
        <strain evidence="2">ChiGjej1B1-14440</strain>
    </source>
</reference>
<dbReference type="Proteomes" id="UP000886724">
    <property type="component" value="Unassembled WGS sequence"/>
</dbReference>
<dbReference type="EMBL" id="DXET01000281">
    <property type="protein sequence ID" value="HIX82740.1"/>
    <property type="molecule type" value="Genomic_DNA"/>
</dbReference>
<evidence type="ECO:0000313" key="3">
    <source>
        <dbReference type="Proteomes" id="UP000886724"/>
    </source>
</evidence>
<dbReference type="InterPro" id="IPR025364">
    <property type="entry name" value="DUF4268"/>
</dbReference>
<reference evidence="2" key="1">
    <citation type="journal article" date="2021" name="PeerJ">
        <title>Extensive microbial diversity within the chicken gut microbiome revealed by metagenomics and culture.</title>
        <authorList>
            <person name="Gilroy R."/>
            <person name="Ravi A."/>
            <person name="Getino M."/>
            <person name="Pursley I."/>
            <person name="Horton D.L."/>
            <person name="Alikhan N.F."/>
            <person name="Baker D."/>
            <person name="Gharbi K."/>
            <person name="Hall N."/>
            <person name="Watson M."/>
            <person name="Adriaenssens E.M."/>
            <person name="Foster-Nyarko E."/>
            <person name="Jarju S."/>
            <person name="Secka A."/>
            <person name="Antonio M."/>
            <person name="Oren A."/>
            <person name="Chaudhuri R.R."/>
            <person name="La Ragione R."/>
            <person name="Hildebrand F."/>
            <person name="Pallen M.J."/>
        </authorList>
    </citation>
    <scope>NUCLEOTIDE SEQUENCE</scope>
    <source>
        <strain evidence="2">ChiGjej1B1-14440</strain>
    </source>
</reference>
<gene>
    <name evidence="2" type="ORF">H9980_12355</name>
</gene>
<organism evidence="2 3">
    <name type="scientific">Candidatus Erysipelatoclostridium merdavium</name>
    <dbReference type="NCBI Taxonomy" id="2838566"/>
    <lineage>
        <taxon>Bacteria</taxon>
        <taxon>Bacillati</taxon>
        <taxon>Bacillota</taxon>
        <taxon>Erysipelotrichia</taxon>
        <taxon>Erysipelotrichales</taxon>
        <taxon>Erysipelotrichales incertae sedis</taxon>
    </lineage>
</organism>
<accession>A0A9D1XNY6</accession>
<evidence type="ECO:0000259" key="1">
    <source>
        <dbReference type="Pfam" id="PF14088"/>
    </source>
</evidence>
<name>A0A9D1XNY6_9FIRM</name>
<evidence type="ECO:0000313" key="2">
    <source>
        <dbReference type="EMBL" id="HIX82740.1"/>
    </source>
</evidence>